<protein>
    <submittedName>
        <fullName evidence="1">Uncharacterized protein</fullName>
    </submittedName>
</protein>
<reference evidence="1 2" key="1">
    <citation type="submission" date="2010-02" db="EMBL/GenBank/DDBJ databases">
        <authorList>
            <person name="Weinstock G."/>
            <person name="Sodergren E."/>
            <person name="Clifton S."/>
            <person name="Fulton L."/>
            <person name="Fulton B."/>
            <person name="Courtney L."/>
            <person name="Fronick C."/>
            <person name="Harrison M."/>
            <person name="Strong C."/>
            <person name="Farmer C."/>
            <person name="Delahaunty K."/>
            <person name="Markovic C."/>
            <person name="Hall O."/>
            <person name="Minx P."/>
            <person name="Tomlinson C."/>
            <person name="Mitreva M."/>
            <person name="Nelson J."/>
            <person name="Hou S."/>
            <person name="Wollam A."/>
            <person name="Pepin K.H."/>
            <person name="Johnson M."/>
            <person name="Bhonagiri V."/>
            <person name="Zhang X."/>
            <person name="Suruliraj S."/>
            <person name="Warren W."/>
            <person name="Chinwalla A."/>
            <person name="Mardis E.R."/>
            <person name="Wilson R.K."/>
        </authorList>
    </citation>
    <scope>NUCLEOTIDE SEQUENCE [LARGE SCALE GENOMIC DNA]</scope>
    <source>
        <strain evidence="1 2">ATCC 29220</strain>
    </source>
</reference>
<name>D4B7K1_9ENTR</name>
<dbReference type="HOGENOM" id="CLU_3214194_0_0_6"/>
<evidence type="ECO:0000313" key="1">
    <source>
        <dbReference type="EMBL" id="EFE10131.1"/>
    </source>
</evidence>
<accession>D4B7K1</accession>
<gene>
    <name evidence="1" type="ORF">CIT292_06298</name>
</gene>
<organism evidence="1 2">
    <name type="scientific">Citrobacter youngae ATCC 29220</name>
    <dbReference type="NCBI Taxonomy" id="500640"/>
    <lineage>
        <taxon>Bacteria</taxon>
        <taxon>Pseudomonadati</taxon>
        <taxon>Pseudomonadota</taxon>
        <taxon>Gammaproteobacteria</taxon>
        <taxon>Enterobacterales</taxon>
        <taxon>Enterobacteriaceae</taxon>
        <taxon>Citrobacter</taxon>
        <taxon>Citrobacter freundii complex</taxon>
    </lineage>
</organism>
<dbReference type="AlphaFoldDB" id="D4B7K1"/>
<sequence length="44" mass="5167">MPCCMPKTVNFNVLTWLDMSNKKTAGHNNLLFLLEKCHFMMIHN</sequence>
<comment type="caution">
    <text evidence="1">The sequence shown here is derived from an EMBL/GenBank/DDBJ whole genome shotgun (WGS) entry which is preliminary data.</text>
</comment>
<evidence type="ECO:0000313" key="2">
    <source>
        <dbReference type="Proteomes" id="UP000003880"/>
    </source>
</evidence>
<dbReference type="EMBL" id="ABWL02000002">
    <property type="protein sequence ID" value="EFE10131.1"/>
    <property type="molecule type" value="Genomic_DNA"/>
</dbReference>
<dbReference type="Proteomes" id="UP000003880">
    <property type="component" value="Unassembled WGS sequence"/>
</dbReference>
<proteinExistence type="predicted"/>